<dbReference type="SMART" id="SM00256">
    <property type="entry name" value="FBOX"/>
    <property type="match status" value="1"/>
</dbReference>
<dbReference type="PROSITE" id="PS50181">
    <property type="entry name" value="FBOX"/>
    <property type="match status" value="1"/>
</dbReference>
<evidence type="ECO:0000259" key="4">
    <source>
        <dbReference type="PROSITE" id="PS50181"/>
    </source>
</evidence>
<dbReference type="Pfam" id="PF00134">
    <property type="entry name" value="Cyclin_N"/>
    <property type="match status" value="1"/>
</dbReference>
<dbReference type="GeneTree" id="ENSGT00810000125541"/>
<keyword evidence="3" id="KW-0195">Cyclin</keyword>
<dbReference type="FunFam" id="1.10.472.10:FF:000038">
    <property type="entry name" value="Cyclin F"/>
    <property type="match status" value="1"/>
</dbReference>
<dbReference type="InterPro" id="IPR006671">
    <property type="entry name" value="Cyclin_N"/>
</dbReference>
<evidence type="ECO:0000256" key="1">
    <source>
        <dbReference type="ARBA" id="ARBA00004496"/>
    </source>
</evidence>
<evidence type="ECO:0000313" key="5">
    <source>
        <dbReference type="Ensembl" id="ENSEBUP00000016105.1"/>
    </source>
</evidence>
<dbReference type="Gene3D" id="1.20.1280.50">
    <property type="match status" value="1"/>
</dbReference>
<dbReference type="Proteomes" id="UP000694388">
    <property type="component" value="Unplaced"/>
</dbReference>
<dbReference type="InterPro" id="IPR036047">
    <property type="entry name" value="F-box-like_dom_sf"/>
</dbReference>
<dbReference type="SUPFAM" id="SSF81383">
    <property type="entry name" value="F-box domain"/>
    <property type="match status" value="1"/>
</dbReference>
<dbReference type="SMART" id="SM00385">
    <property type="entry name" value="CYCLIN"/>
    <property type="match status" value="1"/>
</dbReference>
<proteinExistence type="inferred from homology"/>
<protein>
    <submittedName>
        <fullName evidence="5">Cyclin F</fullName>
    </submittedName>
</protein>
<evidence type="ECO:0000256" key="2">
    <source>
        <dbReference type="ARBA" id="ARBA00022490"/>
    </source>
</evidence>
<dbReference type="Gene3D" id="1.10.472.10">
    <property type="entry name" value="Cyclin-like"/>
    <property type="match status" value="1"/>
</dbReference>
<comment type="subcellular location">
    <subcellularLocation>
        <location evidence="1">Cytoplasm</location>
    </subcellularLocation>
</comment>
<dbReference type="PANTHER" id="PTHR10177">
    <property type="entry name" value="CYCLINS"/>
    <property type="match status" value="1"/>
</dbReference>
<dbReference type="InterPro" id="IPR001810">
    <property type="entry name" value="F-box_dom"/>
</dbReference>
<evidence type="ECO:0000313" key="6">
    <source>
        <dbReference type="Proteomes" id="UP000694388"/>
    </source>
</evidence>
<dbReference type="InterPro" id="IPR036915">
    <property type="entry name" value="Cyclin-like_sf"/>
</dbReference>
<name>A0A8C4QIR4_EPTBU</name>
<comment type="similarity">
    <text evidence="3">Belongs to the cyclin family.</text>
</comment>
<keyword evidence="6" id="KW-1185">Reference proteome</keyword>
<dbReference type="GO" id="GO:0005737">
    <property type="term" value="C:cytoplasm"/>
    <property type="evidence" value="ECO:0007669"/>
    <property type="project" value="UniProtKB-SubCell"/>
</dbReference>
<dbReference type="Ensembl" id="ENSEBUT00000016681.1">
    <property type="protein sequence ID" value="ENSEBUP00000016105.1"/>
    <property type="gene ID" value="ENSEBUG00000010118.1"/>
</dbReference>
<accession>A0A8C4QIR4</accession>
<dbReference type="Ensembl" id="ENSEBUT00000016701.1">
    <property type="protein sequence ID" value="ENSEBUP00000016125.1"/>
    <property type="gene ID" value="ENSEBUG00000010118.1"/>
</dbReference>
<dbReference type="Pfam" id="PF12937">
    <property type="entry name" value="F-box-like"/>
    <property type="match status" value="1"/>
</dbReference>
<dbReference type="InterPro" id="IPR039361">
    <property type="entry name" value="Cyclin"/>
</dbReference>
<dbReference type="SUPFAM" id="SSF47954">
    <property type="entry name" value="Cyclin-like"/>
    <property type="match status" value="1"/>
</dbReference>
<sequence length="515" mass="57346">MKLNDWSVILELNMNFSNFINEIAGSMKSSRFVLSTFFVAGGCLKGQSLHNSVIDMDSLDLQHSASILYLPDDMLLYILRYLPAPTLLAFQNVNTRFRHLVRHHPSIWASISFADLWPSPNQFSLFQRASKNGNFEASLKLALAFLYNEGLSLEEESRPELNGTWATAYLLRAERQATSGTSTPFSWLFIRPPWSPGGGCCKAFVFRCLQSGSQSDGVNSTIVLFCLAKVLGFLDSEVRKYDKVWALEKAAANGLIPAALLNLERQCSARHGDPGRSLHYLRKLRELSASGCWEAQLSLAQALARAYGDGRLSQSDVSAARLSVSHFFQASQPTRADQVFSAQHGMNETMRYILVDWLAEVVTTKELPSSCLHSSVRCLDSCLLQRAVSRSLLQLLGIACLVITSRMLSQDIVTVREGVWLTDNTYKYEDLVRMMGEVVSMLRGKVNDADCSRLHFNSPVSRTLWRAHRSTALVYLRTLPAFCSSCCYASRTSRCVGLFAFSYPAPARALAFGSC</sequence>
<evidence type="ECO:0000256" key="3">
    <source>
        <dbReference type="RuleBase" id="RU000383"/>
    </source>
</evidence>
<dbReference type="InterPro" id="IPR013763">
    <property type="entry name" value="Cyclin-like_dom"/>
</dbReference>
<organism evidence="5 6">
    <name type="scientific">Eptatretus burgeri</name>
    <name type="common">Inshore hagfish</name>
    <dbReference type="NCBI Taxonomy" id="7764"/>
    <lineage>
        <taxon>Eukaryota</taxon>
        <taxon>Metazoa</taxon>
        <taxon>Chordata</taxon>
        <taxon>Craniata</taxon>
        <taxon>Vertebrata</taxon>
        <taxon>Cyclostomata</taxon>
        <taxon>Myxini</taxon>
        <taxon>Myxiniformes</taxon>
        <taxon>Myxinidae</taxon>
        <taxon>Eptatretinae</taxon>
        <taxon>Eptatretus</taxon>
    </lineage>
</organism>
<feature type="domain" description="F-box" evidence="4">
    <location>
        <begin position="64"/>
        <end position="111"/>
    </location>
</feature>
<keyword evidence="2" id="KW-0963">Cytoplasm</keyword>
<reference evidence="5" key="1">
    <citation type="submission" date="2025-05" db="UniProtKB">
        <authorList>
            <consortium name="Ensembl"/>
        </authorList>
    </citation>
    <scope>IDENTIFICATION</scope>
</reference>
<dbReference type="AlphaFoldDB" id="A0A8C4QIR4"/>